<evidence type="ECO:0000313" key="3">
    <source>
        <dbReference type="Proteomes" id="UP001066276"/>
    </source>
</evidence>
<reference evidence="2" key="1">
    <citation type="journal article" date="2022" name="bioRxiv">
        <title>Sequencing and chromosome-scale assembly of the giantPleurodeles waltlgenome.</title>
        <authorList>
            <person name="Brown T."/>
            <person name="Elewa A."/>
            <person name="Iarovenko S."/>
            <person name="Subramanian E."/>
            <person name="Araus A.J."/>
            <person name="Petzold A."/>
            <person name="Susuki M."/>
            <person name="Suzuki K.-i.T."/>
            <person name="Hayashi T."/>
            <person name="Toyoda A."/>
            <person name="Oliveira C."/>
            <person name="Osipova E."/>
            <person name="Leigh N.D."/>
            <person name="Simon A."/>
            <person name="Yun M.H."/>
        </authorList>
    </citation>
    <scope>NUCLEOTIDE SEQUENCE</scope>
    <source>
        <strain evidence="2">20211129_DDA</strain>
        <tissue evidence="2">Liver</tissue>
    </source>
</reference>
<accession>A0AAV7RGY7</accession>
<organism evidence="2 3">
    <name type="scientific">Pleurodeles waltl</name>
    <name type="common">Iberian ribbed newt</name>
    <dbReference type="NCBI Taxonomy" id="8319"/>
    <lineage>
        <taxon>Eukaryota</taxon>
        <taxon>Metazoa</taxon>
        <taxon>Chordata</taxon>
        <taxon>Craniata</taxon>
        <taxon>Vertebrata</taxon>
        <taxon>Euteleostomi</taxon>
        <taxon>Amphibia</taxon>
        <taxon>Batrachia</taxon>
        <taxon>Caudata</taxon>
        <taxon>Salamandroidea</taxon>
        <taxon>Salamandridae</taxon>
        <taxon>Pleurodelinae</taxon>
        <taxon>Pleurodeles</taxon>
    </lineage>
</organism>
<keyword evidence="3" id="KW-1185">Reference proteome</keyword>
<evidence type="ECO:0000256" key="1">
    <source>
        <dbReference type="SAM" id="MobiDB-lite"/>
    </source>
</evidence>
<protein>
    <submittedName>
        <fullName evidence="2">Uncharacterized protein</fullName>
    </submittedName>
</protein>
<dbReference type="Proteomes" id="UP001066276">
    <property type="component" value="Chromosome 5"/>
</dbReference>
<evidence type="ECO:0000313" key="2">
    <source>
        <dbReference type="EMBL" id="KAJ1152099.1"/>
    </source>
</evidence>
<feature type="region of interest" description="Disordered" evidence="1">
    <location>
        <begin position="53"/>
        <end position="94"/>
    </location>
</feature>
<sequence length="94" mass="9720">MLLISPWQALSWGSAQPLQSQRGTVLRFAGPRSTGPANVNLHWITSLGVRNHGPPADPGTASTRCLRTGTGGGSCKRSTAHGPPALPAQGPTNK</sequence>
<name>A0AAV7RGY7_PLEWA</name>
<dbReference type="EMBL" id="JANPWB010000009">
    <property type="protein sequence ID" value="KAJ1152099.1"/>
    <property type="molecule type" value="Genomic_DNA"/>
</dbReference>
<proteinExistence type="predicted"/>
<dbReference type="AlphaFoldDB" id="A0AAV7RGY7"/>
<gene>
    <name evidence="2" type="ORF">NDU88_004876</name>
</gene>
<comment type="caution">
    <text evidence="2">The sequence shown here is derived from an EMBL/GenBank/DDBJ whole genome shotgun (WGS) entry which is preliminary data.</text>
</comment>